<dbReference type="Gene3D" id="3.30.9.10">
    <property type="entry name" value="D-Amino Acid Oxidase, subunit A, domain 2"/>
    <property type="match status" value="1"/>
</dbReference>
<keyword evidence="2" id="KW-0812">Transmembrane</keyword>
<dbReference type="InterPro" id="IPR028896">
    <property type="entry name" value="GcvT/YgfZ/DmdA"/>
</dbReference>
<dbReference type="Pfam" id="PF01571">
    <property type="entry name" value="GCV_T"/>
    <property type="match status" value="1"/>
</dbReference>
<evidence type="ECO:0000259" key="6">
    <source>
        <dbReference type="Pfam" id="PF16350"/>
    </source>
</evidence>
<evidence type="ECO:0000256" key="1">
    <source>
        <dbReference type="ARBA" id="ARBA00008609"/>
    </source>
</evidence>
<dbReference type="PANTHER" id="PTHR43757">
    <property type="entry name" value="AMINOMETHYLTRANSFERASE"/>
    <property type="match status" value="1"/>
</dbReference>
<dbReference type="InterPro" id="IPR027266">
    <property type="entry name" value="TrmE/GcvT-like"/>
</dbReference>
<dbReference type="EMBL" id="LIAE01010510">
    <property type="protein sequence ID" value="PAV59657.1"/>
    <property type="molecule type" value="Genomic_DNA"/>
</dbReference>
<comment type="similarity">
    <text evidence="1">Belongs to the GcvT family.</text>
</comment>
<feature type="domain" description="FAD dependent oxidoreductase central" evidence="6">
    <location>
        <begin position="401"/>
        <end position="444"/>
    </location>
</feature>
<protein>
    <submittedName>
        <fullName evidence="7">Uncharacterized protein</fullName>
    </submittedName>
</protein>
<gene>
    <name evidence="7" type="ORF">WR25_21250</name>
</gene>
<dbReference type="Gene3D" id="3.50.50.60">
    <property type="entry name" value="FAD/NAD(P)-binding domain"/>
    <property type="match status" value="1"/>
</dbReference>
<dbReference type="AlphaFoldDB" id="A0A2A2JDC6"/>
<accession>A0A2A2JDC6</accession>
<dbReference type="Pfam" id="PF16350">
    <property type="entry name" value="FAO_M"/>
    <property type="match status" value="1"/>
</dbReference>
<dbReference type="InterPro" id="IPR006222">
    <property type="entry name" value="GCVT_N"/>
</dbReference>
<dbReference type="Gene3D" id="2.40.30.110">
    <property type="entry name" value="Aminomethyltransferase beta-barrel domains"/>
    <property type="match status" value="1"/>
</dbReference>
<dbReference type="InterPro" id="IPR032503">
    <property type="entry name" value="FAO_M"/>
</dbReference>
<keyword evidence="2" id="KW-0472">Membrane</keyword>
<evidence type="ECO:0000256" key="2">
    <source>
        <dbReference type="SAM" id="Phobius"/>
    </source>
</evidence>
<keyword evidence="2" id="KW-1133">Transmembrane helix</keyword>
<dbReference type="InterPro" id="IPR036188">
    <property type="entry name" value="FAD/NAD-bd_sf"/>
</dbReference>
<dbReference type="STRING" id="2018661.A0A2A2JDC6"/>
<dbReference type="Pfam" id="PF08669">
    <property type="entry name" value="GCV_T_C"/>
    <property type="match status" value="1"/>
</dbReference>
<evidence type="ECO:0000259" key="4">
    <source>
        <dbReference type="Pfam" id="PF01571"/>
    </source>
</evidence>
<organism evidence="7 8">
    <name type="scientific">Diploscapter pachys</name>
    <dbReference type="NCBI Taxonomy" id="2018661"/>
    <lineage>
        <taxon>Eukaryota</taxon>
        <taxon>Metazoa</taxon>
        <taxon>Ecdysozoa</taxon>
        <taxon>Nematoda</taxon>
        <taxon>Chromadorea</taxon>
        <taxon>Rhabditida</taxon>
        <taxon>Rhabditina</taxon>
        <taxon>Rhabditomorpha</taxon>
        <taxon>Rhabditoidea</taxon>
        <taxon>Rhabditidae</taxon>
        <taxon>Diploscapter</taxon>
    </lineage>
</organism>
<dbReference type="InterPro" id="IPR006076">
    <property type="entry name" value="FAD-dep_OxRdtase"/>
</dbReference>
<dbReference type="SUPFAM" id="SSF54373">
    <property type="entry name" value="FAD-linked reductases, C-terminal domain"/>
    <property type="match status" value="1"/>
</dbReference>
<name>A0A2A2JDC6_9BILA</name>
<dbReference type="InterPro" id="IPR029043">
    <property type="entry name" value="GcvT/YgfZ_C"/>
</dbReference>
<dbReference type="PANTHER" id="PTHR43757:SF2">
    <property type="entry name" value="AMINOMETHYLTRANSFERASE, MITOCHONDRIAL"/>
    <property type="match status" value="1"/>
</dbReference>
<dbReference type="SUPFAM" id="SSF51905">
    <property type="entry name" value="FAD/NAD(P)-binding domain"/>
    <property type="match status" value="1"/>
</dbReference>
<dbReference type="SUPFAM" id="SSF101790">
    <property type="entry name" value="Aminomethyltransferase beta-barrel domain"/>
    <property type="match status" value="1"/>
</dbReference>
<evidence type="ECO:0000259" key="3">
    <source>
        <dbReference type="Pfam" id="PF01266"/>
    </source>
</evidence>
<dbReference type="Proteomes" id="UP000218231">
    <property type="component" value="Unassembled WGS sequence"/>
</dbReference>
<reference evidence="7 8" key="1">
    <citation type="journal article" date="2017" name="Curr. Biol.">
        <title>Genome architecture and evolution of a unichromosomal asexual nematode.</title>
        <authorList>
            <person name="Fradin H."/>
            <person name="Zegar C."/>
            <person name="Gutwein M."/>
            <person name="Lucas J."/>
            <person name="Kovtun M."/>
            <person name="Corcoran D."/>
            <person name="Baugh L.R."/>
            <person name="Kiontke K."/>
            <person name="Gunsalus K."/>
            <person name="Fitch D.H."/>
            <person name="Piano F."/>
        </authorList>
    </citation>
    <scope>NUCLEOTIDE SEQUENCE [LARGE SCALE GENOMIC DNA]</scope>
    <source>
        <strain evidence="7">PF1309</strain>
    </source>
</reference>
<comment type="caution">
    <text evidence="7">The sequence shown here is derived from an EMBL/GenBank/DDBJ whole genome shotgun (WGS) entry which is preliminary data.</text>
</comment>
<sequence length="836" mass="92418">MSLSRAGLALGQGGPASPVVNMAIRKSSTHNVFALIVGSGVAGSSVAFHLAKRGMKDVMLIEKSKSTAAPSGTTYHSPGLVSASHPAHRYKPILAYSIDLYSRLDKETGGQINFEPTGTIRLATNETRLKEFRRYVGRDYYKTGDVCKTSLLGPDEVAQIAPHLAKGSILGALHTTNDGCVSASGLTRALISGAKSSGVQVREGMPKFIKYDKEKGAWFVELEGGDLVITRNLINAAGIWANDIARMSGHILPGCIVEHQYAVITPKNPPPSTPAIIDHDSTFYLRKSTKTPNSYLFGGFEPYDKVRFREDWYQKGVPAEGSLIIEPDFSRLDQAFTRAKELVPDLQDAKVEAHAAVFNMTPDGYPLVGPYDKNYWVSTGFLDGVSSGGGIGKYLADWIVDGEPPHELFDTDASRYDRWADRKFILEKSKETYSMYYNWSYTDRLGGRPTDRVSGIWGRLKKEGAQFSFRNGWEVAQYFSIDDEGMISTLQREYETVTNKCGVIDLSWKGKLEIKGPDAEALMDYAFASSIPPLGQIGSGVMLTREGRLFAPMKIFHHDKGRSAFICVTEPERESRELYWLRRAAVERGFKVQVNCVSEYLASLALVGPKSREVLSHLTKADVSDSGFPMRSTRLIRLGLVAVVCARSSTSTGQLSFELFHNRADTFKLYEAIRNAGASVGLCNFGAATLNMMRLEHGYKIWGRELSLDTNPYECGLGTLVNLEKKDFIGRIAAEELSKKEFSRRLTLLTFEPSDNEVPLQYGNLALGNEVIRRQGQEERIGQITSGTYSVRLQKPIAFAWVDNSVQPNEKLVVDVGLDKRLVASIVETLPHAPIF</sequence>
<proteinExistence type="inferred from homology"/>
<feature type="domain" description="GCVT N-terminal" evidence="4">
    <location>
        <begin position="459"/>
        <end position="725"/>
    </location>
</feature>
<dbReference type="GO" id="GO:0005739">
    <property type="term" value="C:mitochondrion"/>
    <property type="evidence" value="ECO:0007669"/>
    <property type="project" value="TreeGrafter"/>
</dbReference>
<keyword evidence="8" id="KW-1185">Reference proteome</keyword>
<dbReference type="InterPro" id="IPR013977">
    <property type="entry name" value="GcvT_C"/>
</dbReference>
<dbReference type="Gene3D" id="3.30.70.1400">
    <property type="entry name" value="Aminomethyltransferase beta-barrel domains"/>
    <property type="match status" value="1"/>
</dbReference>
<feature type="domain" description="Aminomethyltransferase C-terminal" evidence="5">
    <location>
        <begin position="766"/>
        <end position="829"/>
    </location>
</feature>
<dbReference type="Pfam" id="PF01266">
    <property type="entry name" value="DAO"/>
    <property type="match status" value="1"/>
</dbReference>
<dbReference type="SUPFAM" id="SSF103025">
    <property type="entry name" value="Folate-binding domain"/>
    <property type="match status" value="1"/>
</dbReference>
<feature type="transmembrane region" description="Helical" evidence="2">
    <location>
        <begin position="32"/>
        <end position="51"/>
    </location>
</feature>
<dbReference type="Gene3D" id="3.30.1360.120">
    <property type="entry name" value="Probable tRNA modification gtpase trme, domain 1"/>
    <property type="match status" value="1"/>
</dbReference>
<evidence type="ECO:0000259" key="5">
    <source>
        <dbReference type="Pfam" id="PF08669"/>
    </source>
</evidence>
<dbReference type="OrthoDB" id="498204at2759"/>
<evidence type="ECO:0000313" key="7">
    <source>
        <dbReference type="EMBL" id="PAV59657.1"/>
    </source>
</evidence>
<feature type="domain" description="FAD dependent oxidoreductase" evidence="3">
    <location>
        <begin position="35"/>
        <end position="398"/>
    </location>
</feature>
<evidence type="ECO:0000313" key="8">
    <source>
        <dbReference type="Proteomes" id="UP000218231"/>
    </source>
</evidence>